<dbReference type="EMBL" id="PVTJ01000017">
    <property type="protein sequence ID" value="PRY53512.1"/>
    <property type="molecule type" value="Genomic_DNA"/>
</dbReference>
<evidence type="ECO:0000313" key="2">
    <source>
        <dbReference type="Proteomes" id="UP000238176"/>
    </source>
</evidence>
<protein>
    <submittedName>
        <fullName evidence="1">Uncharacterized protein</fullName>
    </submittedName>
</protein>
<keyword evidence="2" id="KW-1185">Reference proteome</keyword>
<dbReference type="Proteomes" id="UP000238176">
    <property type="component" value="Unassembled WGS sequence"/>
</dbReference>
<accession>A0A2T0U6J9</accession>
<dbReference type="AlphaFoldDB" id="A0A2T0U6J9"/>
<sequence>MFDTATYYQASCGGAGCTAALLDANLSRYYSDDEPESFDSPEQATEAAAAAGWAVVDGKLLCVECTPADVVADDDPWVTVAMLTATVYWTVHCETCAAGYTDGESGTEVQLYEPVLDQWTLQALADLEWEVVETTPVQHETLFGPEAAPGRTWATTCDDCVAEAAFRDRLAALAA</sequence>
<organism evidence="1 2">
    <name type="scientific">Glycomyces artemisiae</name>
    <dbReference type="NCBI Taxonomy" id="1076443"/>
    <lineage>
        <taxon>Bacteria</taxon>
        <taxon>Bacillati</taxon>
        <taxon>Actinomycetota</taxon>
        <taxon>Actinomycetes</taxon>
        <taxon>Glycomycetales</taxon>
        <taxon>Glycomycetaceae</taxon>
        <taxon>Glycomyces</taxon>
    </lineage>
</organism>
<proteinExistence type="predicted"/>
<evidence type="ECO:0000313" key="1">
    <source>
        <dbReference type="EMBL" id="PRY53512.1"/>
    </source>
</evidence>
<comment type="caution">
    <text evidence="1">The sequence shown here is derived from an EMBL/GenBank/DDBJ whole genome shotgun (WGS) entry which is preliminary data.</text>
</comment>
<dbReference type="OrthoDB" id="9979173at2"/>
<reference evidence="1 2" key="1">
    <citation type="submission" date="2018-03" db="EMBL/GenBank/DDBJ databases">
        <title>Genomic Encyclopedia of Type Strains, Phase III (KMG-III): the genomes of soil and plant-associated and newly described type strains.</title>
        <authorList>
            <person name="Whitman W."/>
        </authorList>
    </citation>
    <scope>NUCLEOTIDE SEQUENCE [LARGE SCALE GENOMIC DNA]</scope>
    <source>
        <strain evidence="1 2">CGMCC 4.7067</strain>
    </source>
</reference>
<name>A0A2T0U6J9_9ACTN</name>
<dbReference type="RefSeq" id="WP_106366859.1">
    <property type="nucleotide sequence ID" value="NZ_PVTJ01000017.1"/>
</dbReference>
<gene>
    <name evidence="1" type="ORF">B0I28_11711</name>
</gene>